<evidence type="ECO:0000256" key="1">
    <source>
        <dbReference type="ARBA" id="ARBA00022737"/>
    </source>
</evidence>
<dbReference type="PANTHER" id="PTHR24126:SF14">
    <property type="entry name" value="ANK_REP_REGION DOMAIN-CONTAINING PROTEIN"/>
    <property type="match status" value="1"/>
</dbReference>
<dbReference type="OrthoDB" id="2505440at2759"/>
<dbReference type="Pfam" id="PF01335">
    <property type="entry name" value="DED"/>
    <property type="match status" value="1"/>
</dbReference>
<sequence length="653" mass="72865">MATQVKIEPFNRLITHIGNDLLEDDIASLKMLLRGPKFERGILEGAAKGLELIELLVSKETVSKSDVSYLTKLLTEIGRIDLARKVEEYDEFGDETSILDAVQAGKINGVKKILSRQKNSLDKDQRDSDGCTVLHIAVKHNDIDIARSLIDAGFDINATDEREWTVLRHAVYRSNLDMIRLLVDSKVDIASDPYGDVIDLAVGKSSLQLEMCQELLRGGSDIMYTDEEGTNILNHAICSQSPLEVIELCIKRGCDVNNHNRYNDTPLYNTSSDLSMTEESKLKVSKMLVEAGCDVNAKCQQGRTVLIRTVMNDHPELFKYLISLENIDPNIADEDGDNALHEAAKCRSPKYLELIIESGKVSNLDELNDSGYAALHLAVLYYGKSAIPKLDTLFTAGCDVSVQNKTGKTILHVLCVVGNLPESLRCEILEHLLQNEKVKSIVNNKDQDEFTALHYAVKEMHPGLVKILLQNKARVNISNKFGQTVLDLPASRDASINHMLKLEKHRIEESVTYVDAVTFLQKLNHTITKDDIFEKKSEALDHILKLKDLIEDHISTEGGGLDMLMPPEDRELIRSNYATLGDEIEPGSLLSHLLQLGVLTPDLKDEIEAQITRKKKVEKLLDILPRRGKNTIELLCQALGNTGQAHVAEILQK</sequence>
<dbReference type="Pfam" id="PF00619">
    <property type="entry name" value="CARD"/>
    <property type="match status" value="1"/>
</dbReference>
<dbReference type="PROSITE" id="PS50209">
    <property type="entry name" value="CARD"/>
    <property type="match status" value="1"/>
</dbReference>
<dbReference type="CDD" id="cd00045">
    <property type="entry name" value="DED"/>
    <property type="match status" value="1"/>
</dbReference>
<dbReference type="Gene3D" id="1.25.40.20">
    <property type="entry name" value="Ankyrin repeat-containing domain"/>
    <property type="match status" value="3"/>
</dbReference>
<dbReference type="InterPro" id="IPR001875">
    <property type="entry name" value="DED_dom"/>
</dbReference>
<accession>A0A8J1XXR6</accession>
<dbReference type="InterPro" id="IPR002110">
    <property type="entry name" value="Ankyrin_rpt"/>
</dbReference>
<dbReference type="InterPro" id="IPR036770">
    <property type="entry name" value="Ankyrin_rpt-contain_sf"/>
</dbReference>
<reference evidence="3" key="1">
    <citation type="submission" date="2022-03" db="EMBL/GenBank/DDBJ databases">
        <authorList>
            <person name="Martin C."/>
        </authorList>
    </citation>
    <scope>NUCLEOTIDE SEQUENCE</scope>
</reference>
<gene>
    <name evidence="3" type="ORF">OFUS_LOCUS16134</name>
</gene>
<dbReference type="InterPro" id="IPR001315">
    <property type="entry name" value="CARD"/>
</dbReference>
<dbReference type="PROSITE" id="PS50088">
    <property type="entry name" value="ANK_REPEAT"/>
    <property type="match status" value="2"/>
</dbReference>
<dbReference type="AlphaFoldDB" id="A0A8J1XXR6"/>
<dbReference type="SMART" id="SM00248">
    <property type="entry name" value="ANK"/>
    <property type="match status" value="10"/>
</dbReference>
<evidence type="ECO:0000313" key="3">
    <source>
        <dbReference type="EMBL" id="CAH1790985.1"/>
    </source>
</evidence>
<name>A0A8J1XXR6_OWEFU</name>
<keyword evidence="1" id="KW-0677">Repeat</keyword>
<comment type="caution">
    <text evidence="3">The sequence shown here is derived from an EMBL/GenBank/DDBJ whole genome shotgun (WGS) entry which is preliminary data.</text>
</comment>
<dbReference type="GO" id="GO:0042981">
    <property type="term" value="P:regulation of apoptotic process"/>
    <property type="evidence" value="ECO:0007669"/>
    <property type="project" value="InterPro"/>
</dbReference>
<dbReference type="Gene3D" id="1.10.533.10">
    <property type="entry name" value="Death Domain, Fas"/>
    <property type="match status" value="2"/>
</dbReference>
<dbReference type="SMART" id="SM00031">
    <property type="entry name" value="DED"/>
    <property type="match status" value="1"/>
</dbReference>
<dbReference type="SUPFAM" id="SSF47986">
    <property type="entry name" value="DEATH domain"/>
    <property type="match status" value="2"/>
</dbReference>
<keyword evidence="2" id="KW-0040">ANK repeat</keyword>
<dbReference type="SMART" id="SM00114">
    <property type="entry name" value="CARD"/>
    <property type="match status" value="1"/>
</dbReference>
<organism evidence="3 4">
    <name type="scientific">Owenia fusiformis</name>
    <name type="common">Polychaete worm</name>
    <dbReference type="NCBI Taxonomy" id="6347"/>
    <lineage>
        <taxon>Eukaryota</taxon>
        <taxon>Metazoa</taxon>
        <taxon>Spiralia</taxon>
        <taxon>Lophotrochozoa</taxon>
        <taxon>Annelida</taxon>
        <taxon>Polychaeta</taxon>
        <taxon>Sedentaria</taxon>
        <taxon>Canalipalpata</taxon>
        <taxon>Sabellida</taxon>
        <taxon>Oweniida</taxon>
        <taxon>Oweniidae</taxon>
        <taxon>Owenia</taxon>
    </lineage>
</organism>
<keyword evidence="4" id="KW-1185">Reference proteome</keyword>
<dbReference type="CDD" id="cd01671">
    <property type="entry name" value="CARD"/>
    <property type="match status" value="1"/>
</dbReference>
<dbReference type="PROSITE" id="PS50297">
    <property type="entry name" value="ANK_REP_REGION"/>
    <property type="match status" value="2"/>
</dbReference>
<proteinExistence type="predicted"/>
<dbReference type="EMBL" id="CAIIXF020000008">
    <property type="protein sequence ID" value="CAH1790985.1"/>
    <property type="molecule type" value="Genomic_DNA"/>
</dbReference>
<evidence type="ECO:0000256" key="2">
    <source>
        <dbReference type="ARBA" id="ARBA00023043"/>
    </source>
</evidence>
<dbReference type="Pfam" id="PF12796">
    <property type="entry name" value="Ank_2"/>
    <property type="match status" value="3"/>
</dbReference>
<evidence type="ECO:0000313" key="4">
    <source>
        <dbReference type="Proteomes" id="UP000749559"/>
    </source>
</evidence>
<dbReference type="SUPFAM" id="SSF48403">
    <property type="entry name" value="Ankyrin repeat"/>
    <property type="match status" value="1"/>
</dbReference>
<dbReference type="InterPro" id="IPR011029">
    <property type="entry name" value="DEATH-like_dom_sf"/>
</dbReference>
<dbReference type="PROSITE" id="PS50168">
    <property type="entry name" value="DED"/>
    <property type="match status" value="1"/>
</dbReference>
<dbReference type="Proteomes" id="UP000749559">
    <property type="component" value="Unassembled WGS sequence"/>
</dbReference>
<protein>
    <submittedName>
        <fullName evidence="3">Uncharacterized protein</fullName>
    </submittedName>
</protein>
<dbReference type="PANTHER" id="PTHR24126">
    <property type="entry name" value="ANKYRIN REPEAT, PH AND SEC7 DOMAIN CONTAINING PROTEIN SECG-RELATED"/>
    <property type="match status" value="1"/>
</dbReference>